<dbReference type="OrthoDB" id="67688at2759"/>
<evidence type="ECO:0000313" key="3">
    <source>
        <dbReference type="EMBL" id="GBP26150.1"/>
    </source>
</evidence>
<accession>A0A4C1UJ12</accession>
<dbReference type="SMART" id="SM00143">
    <property type="entry name" value="PI3K_p85B"/>
    <property type="match status" value="1"/>
</dbReference>
<sequence>MVPKPSFPFTWDYWTSPSDSVELTCLLPNSCFIALSASLDATLQDVKLELWNKATRHPFHGMLQDMSLYVFQFINSLASLEEVDDEEKRLRDVKPVLGVLKIVERCTDQAGEHLLNSQISHLIGKGLNEFDALRTSEVNDFRMHMRILTEESVLRRARSSIEEKLRHRYPPRLANQSGVPPTLVKRLTSNNFIIHTKVDDTEVG</sequence>
<keyword evidence="3" id="KW-0808">Transferase</keyword>
<dbReference type="PROSITE" id="PS51544">
    <property type="entry name" value="PI3K_ABD"/>
    <property type="match status" value="1"/>
</dbReference>
<evidence type="ECO:0000256" key="1">
    <source>
        <dbReference type="PROSITE-ProRule" id="PRU00877"/>
    </source>
</evidence>
<comment type="caution">
    <text evidence="3">The sequence shown here is derived from an EMBL/GenBank/DDBJ whole genome shotgun (WGS) entry which is preliminary data.</text>
</comment>
<dbReference type="InterPro" id="IPR029071">
    <property type="entry name" value="Ubiquitin-like_domsf"/>
</dbReference>
<organism evidence="3 4">
    <name type="scientific">Eumeta variegata</name>
    <name type="common">Bagworm moth</name>
    <name type="synonym">Eumeta japonica</name>
    <dbReference type="NCBI Taxonomy" id="151549"/>
    <lineage>
        <taxon>Eukaryota</taxon>
        <taxon>Metazoa</taxon>
        <taxon>Ecdysozoa</taxon>
        <taxon>Arthropoda</taxon>
        <taxon>Hexapoda</taxon>
        <taxon>Insecta</taxon>
        <taxon>Pterygota</taxon>
        <taxon>Neoptera</taxon>
        <taxon>Endopterygota</taxon>
        <taxon>Lepidoptera</taxon>
        <taxon>Glossata</taxon>
        <taxon>Ditrysia</taxon>
        <taxon>Tineoidea</taxon>
        <taxon>Psychidae</taxon>
        <taxon>Oiketicinae</taxon>
        <taxon>Eumeta</taxon>
    </lineage>
</organism>
<keyword evidence="4" id="KW-1185">Reference proteome</keyword>
<dbReference type="STRING" id="151549.A0A4C1UJ12"/>
<dbReference type="InterPro" id="IPR003113">
    <property type="entry name" value="PI3K_ABD"/>
</dbReference>
<dbReference type="AlphaFoldDB" id="A0A4C1UJ12"/>
<dbReference type="EMBL" id="BGZK01000177">
    <property type="protein sequence ID" value="GBP26150.1"/>
    <property type="molecule type" value="Genomic_DNA"/>
</dbReference>
<dbReference type="SUPFAM" id="SSF54236">
    <property type="entry name" value="Ubiquitin-like"/>
    <property type="match status" value="1"/>
</dbReference>
<comment type="similarity">
    <text evidence="1">Belongs to the PI3/PI4-kinase family.</text>
</comment>
<name>A0A4C1UJ12_EUMVA</name>
<dbReference type="Pfam" id="PF02192">
    <property type="entry name" value="PI3K_p85B"/>
    <property type="match status" value="1"/>
</dbReference>
<dbReference type="Proteomes" id="UP000299102">
    <property type="component" value="Unassembled WGS sequence"/>
</dbReference>
<dbReference type="GO" id="GO:0016301">
    <property type="term" value="F:kinase activity"/>
    <property type="evidence" value="ECO:0007669"/>
    <property type="project" value="UniProtKB-KW"/>
</dbReference>
<evidence type="ECO:0000313" key="4">
    <source>
        <dbReference type="Proteomes" id="UP000299102"/>
    </source>
</evidence>
<keyword evidence="3" id="KW-0418">Kinase</keyword>
<reference evidence="3 4" key="1">
    <citation type="journal article" date="2019" name="Commun. Biol.">
        <title>The bagworm genome reveals a unique fibroin gene that provides high tensile strength.</title>
        <authorList>
            <person name="Kono N."/>
            <person name="Nakamura H."/>
            <person name="Ohtoshi R."/>
            <person name="Tomita M."/>
            <person name="Numata K."/>
            <person name="Arakawa K."/>
        </authorList>
    </citation>
    <scope>NUCLEOTIDE SEQUENCE [LARGE SCALE GENOMIC DNA]</scope>
</reference>
<proteinExistence type="inferred from homology"/>
<dbReference type="Gene3D" id="3.10.20.90">
    <property type="entry name" value="Phosphatidylinositol 3-kinase Catalytic Subunit, Chain A, domain 1"/>
    <property type="match status" value="2"/>
</dbReference>
<evidence type="ECO:0000259" key="2">
    <source>
        <dbReference type="PROSITE" id="PS51544"/>
    </source>
</evidence>
<protein>
    <submittedName>
        <fullName evidence="3">Phosphatidylinositol 4,5-bisphosphate 3-kinase catalytic subunit delta isoform</fullName>
    </submittedName>
</protein>
<feature type="domain" description="PI3K-ABD" evidence="2">
    <location>
        <begin position="17"/>
        <end position="106"/>
    </location>
</feature>
<gene>
    <name evidence="3" type="primary">Pik3cd</name>
    <name evidence="3" type="ORF">EVAR_74912_1</name>
</gene>